<keyword evidence="2" id="KW-1185">Reference proteome</keyword>
<evidence type="ECO:0000313" key="2">
    <source>
        <dbReference type="Proteomes" id="UP001293593"/>
    </source>
</evidence>
<dbReference type="Pfam" id="PF04759">
    <property type="entry name" value="DUF617"/>
    <property type="match status" value="1"/>
</dbReference>
<comment type="caution">
    <text evidence="1">The sequence shown here is derived from an EMBL/GenBank/DDBJ whole genome shotgun (WGS) entry which is preliminary data.</text>
</comment>
<evidence type="ECO:0000313" key="1">
    <source>
        <dbReference type="EMBL" id="KAK4264954.1"/>
    </source>
</evidence>
<proteinExistence type="predicted"/>
<accession>A0AAE1MH03</accession>
<dbReference type="InterPro" id="IPR006460">
    <property type="entry name" value="MIZ1-like_pln"/>
</dbReference>
<name>A0AAE1MH03_9FABA</name>
<protein>
    <submittedName>
        <fullName evidence="1">Uncharacterized protein</fullName>
    </submittedName>
</protein>
<reference evidence="1" key="1">
    <citation type="submission" date="2023-10" db="EMBL/GenBank/DDBJ databases">
        <title>Chromosome-level genome of the transformable northern wattle, Acacia crassicarpa.</title>
        <authorList>
            <person name="Massaro I."/>
            <person name="Sinha N.R."/>
            <person name="Poethig S."/>
            <person name="Leichty A.R."/>
        </authorList>
    </citation>
    <scope>NUCLEOTIDE SEQUENCE</scope>
    <source>
        <strain evidence="1">Acra3RX</strain>
        <tissue evidence="1">Leaf</tissue>
    </source>
</reference>
<dbReference type="Proteomes" id="UP001293593">
    <property type="component" value="Unassembled WGS sequence"/>
</dbReference>
<dbReference type="PANTHER" id="PTHR31276:SF10">
    <property type="entry name" value="PROTEIN MIZU-KUSSEI 1-LIKE"/>
    <property type="match status" value="1"/>
</dbReference>
<dbReference type="EMBL" id="JAWXYG010000008">
    <property type="protein sequence ID" value="KAK4264954.1"/>
    <property type="molecule type" value="Genomic_DNA"/>
</dbReference>
<sequence>MSYNGAVTGVECHKQVRSWRLLHSLMQLLIPTCNSPCLLEQRQHYDHNCNPSWSSPSSIISGTIFGYRHGRANLCIQEKPSSSTPLVLLHLPLPTTVLAKQMKGGTLRMVLQSVSNSNNNNIITTPTSCCSCCCSTVLSPLWILYCNGKKQGYAVKRRPSNVDMEVLRSMRKVAAGAGIMRGKKKMMMKKKKKKLNGEDDDHEVLYLRANFRRVRSESTKCESFHLIDPEGSIIGEELSVFFFG</sequence>
<dbReference type="GO" id="GO:0010274">
    <property type="term" value="P:hydrotropism"/>
    <property type="evidence" value="ECO:0007669"/>
    <property type="project" value="InterPro"/>
</dbReference>
<gene>
    <name evidence="1" type="ORF">QN277_026066</name>
</gene>
<dbReference type="AlphaFoldDB" id="A0AAE1MH03"/>
<organism evidence="1 2">
    <name type="scientific">Acacia crassicarpa</name>
    <name type="common">northern wattle</name>
    <dbReference type="NCBI Taxonomy" id="499986"/>
    <lineage>
        <taxon>Eukaryota</taxon>
        <taxon>Viridiplantae</taxon>
        <taxon>Streptophyta</taxon>
        <taxon>Embryophyta</taxon>
        <taxon>Tracheophyta</taxon>
        <taxon>Spermatophyta</taxon>
        <taxon>Magnoliopsida</taxon>
        <taxon>eudicotyledons</taxon>
        <taxon>Gunneridae</taxon>
        <taxon>Pentapetalae</taxon>
        <taxon>rosids</taxon>
        <taxon>fabids</taxon>
        <taxon>Fabales</taxon>
        <taxon>Fabaceae</taxon>
        <taxon>Caesalpinioideae</taxon>
        <taxon>mimosoid clade</taxon>
        <taxon>Acacieae</taxon>
        <taxon>Acacia</taxon>
    </lineage>
</organism>
<dbReference type="NCBIfam" id="TIGR01570">
    <property type="entry name" value="A_thal_3588"/>
    <property type="match status" value="1"/>
</dbReference>
<dbReference type="PANTHER" id="PTHR31276">
    <property type="match status" value="1"/>
</dbReference>